<dbReference type="Proteomes" id="UP000220509">
    <property type="component" value="Unassembled WGS sequence"/>
</dbReference>
<reference evidence="2" key="1">
    <citation type="submission" date="2017-05" db="EMBL/GenBank/DDBJ databases">
        <title>Genome sequence of Ca. P. asteris strain NJAY.</title>
        <authorList>
            <person name="Lee I.-M."/>
            <person name="Gundersen-Rindal D."/>
            <person name="Sparks M."/>
        </authorList>
    </citation>
    <scope>NUCLEOTIDE SEQUENCE [LARGE SCALE GENOMIC DNA]</scope>
    <source>
        <strain evidence="2">NJAY</strain>
    </source>
</reference>
<evidence type="ECO:0000256" key="1">
    <source>
        <dbReference type="SAM" id="Phobius"/>
    </source>
</evidence>
<gene>
    <name evidence="2" type="ORF">BBA70_03100</name>
</gene>
<keyword evidence="1" id="KW-1133">Transmembrane helix</keyword>
<keyword evidence="1" id="KW-0812">Transmembrane</keyword>
<evidence type="ECO:0000313" key="2">
    <source>
        <dbReference type="EMBL" id="PEH36118.1"/>
    </source>
</evidence>
<dbReference type="RefSeq" id="WP_011412904.1">
    <property type="nucleotide sequence ID" value="NZ_MAPF01000064.1"/>
</dbReference>
<evidence type="ECO:0000313" key="3">
    <source>
        <dbReference type="Proteomes" id="UP000220509"/>
    </source>
</evidence>
<keyword evidence="1" id="KW-0472">Membrane</keyword>
<name>A0ABX4K1D9_9MOLU</name>
<keyword evidence="3" id="KW-1185">Reference proteome</keyword>
<dbReference type="EMBL" id="MAPF01000064">
    <property type="protein sequence ID" value="PEH36118.1"/>
    <property type="molecule type" value="Genomic_DNA"/>
</dbReference>
<protein>
    <recommendedName>
        <fullName evidence="4">Transmembrane protein</fullName>
    </recommendedName>
</protein>
<feature type="transmembrane region" description="Helical" evidence="1">
    <location>
        <begin position="287"/>
        <end position="308"/>
    </location>
</feature>
<sequence>MKTKSKAIMCLFPKYLTLILFIILLGIHFCNRISIYAVKKQQLENIQEEENGIGVVKNTNNTQQKHQIINNQHSKKLKNPKNFEKLFPPEKRIINDFSYYKQNNQLTKQDIIIALNGMLKEIKKESNIQIESDDFEIASEQLEEKYESQTQNPEEIQWKGSFQIEDILGNKIEFNFTKKMINLDEIITNNHLGTIQITPNITEEQRKKLICEVIWQKNPQLQNKFLTKDFQFTKNKDGSNNFCRIEYDLANEDKYHEYEGIIDLEINYQQETSTPPTTKTTTTNSIMFYKIIIILTGLIVAFLLILIYKIKHQKNK</sequence>
<organism evidence="2 3">
    <name type="scientific">New Jersey aster yellows phytoplasma</name>
    <dbReference type="NCBI Taxonomy" id="270520"/>
    <lineage>
        <taxon>Bacteria</taxon>
        <taxon>Bacillati</taxon>
        <taxon>Mycoplasmatota</taxon>
        <taxon>Mollicutes</taxon>
        <taxon>Acholeplasmatales</taxon>
        <taxon>Acholeplasmataceae</taxon>
        <taxon>Candidatus Phytoplasma</taxon>
        <taxon>16SrI (Aster yellows group)</taxon>
    </lineage>
</organism>
<proteinExistence type="predicted"/>
<comment type="caution">
    <text evidence="2">The sequence shown here is derived from an EMBL/GenBank/DDBJ whole genome shotgun (WGS) entry which is preliminary data.</text>
</comment>
<evidence type="ECO:0008006" key="4">
    <source>
        <dbReference type="Google" id="ProtNLM"/>
    </source>
</evidence>
<accession>A0ABX4K1D9</accession>